<keyword evidence="1" id="KW-0723">Serine/threonine-protein kinase</keyword>
<dbReference type="Gene3D" id="1.10.510.10">
    <property type="entry name" value="Transferase(Phosphotransferase) domain 1"/>
    <property type="match status" value="1"/>
</dbReference>
<dbReference type="FunFam" id="1.10.510.10:FF:000412">
    <property type="entry name" value="Probable receptor-like serine/threonine-protein kinase At5g57670"/>
    <property type="match status" value="1"/>
</dbReference>
<dbReference type="PROSITE" id="PS00107">
    <property type="entry name" value="PROTEIN_KINASE_ATP"/>
    <property type="match status" value="1"/>
</dbReference>
<dbReference type="InterPro" id="IPR006016">
    <property type="entry name" value="UspA"/>
</dbReference>
<accession>A0AAN9QFU4</accession>
<feature type="domain" description="Protein kinase" evidence="8">
    <location>
        <begin position="355"/>
        <end position="665"/>
    </location>
</feature>
<dbReference type="InterPro" id="IPR017441">
    <property type="entry name" value="Protein_kinase_ATP_BS"/>
</dbReference>
<feature type="region of interest" description="Disordered" evidence="7">
    <location>
        <begin position="213"/>
        <end position="287"/>
    </location>
</feature>
<dbReference type="InterPro" id="IPR000719">
    <property type="entry name" value="Prot_kinase_dom"/>
</dbReference>
<dbReference type="Proteomes" id="UP001367508">
    <property type="component" value="Unassembled WGS sequence"/>
</dbReference>
<gene>
    <name evidence="9" type="ORF">VNO77_24018</name>
</gene>
<dbReference type="InterPro" id="IPR014729">
    <property type="entry name" value="Rossmann-like_a/b/a_fold"/>
</dbReference>
<feature type="compositionally biased region" description="Basic residues" evidence="7">
    <location>
        <begin position="233"/>
        <end position="242"/>
    </location>
</feature>
<dbReference type="InterPro" id="IPR011009">
    <property type="entry name" value="Kinase-like_dom_sf"/>
</dbReference>
<dbReference type="PANTHER" id="PTHR47987:SF3">
    <property type="entry name" value="OS08G0249100 PROTEIN"/>
    <property type="match status" value="1"/>
</dbReference>
<feature type="binding site" evidence="6">
    <location>
        <position position="383"/>
    </location>
    <ligand>
        <name>ATP</name>
        <dbReference type="ChEBI" id="CHEBI:30616"/>
    </ligand>
</feature>
<reference evidence="9 10" key="1">
    <citation type="submission" date="2024-01" db="EMBL/GenBank/DDBJ databases">
        <title>The genomes of 5 underutilized Papilionoideae crops provide insights into root nodulation and disease resistanc.</title>
        <authorList>
            <person name="Jiang F."/>
        </authorList>
    </citation>
    <scope>NUCLEOTIDE SEQUENCE [LARGE SCALE GENOMIC DNA]</scope>
    <source>
        <strain evidence="9">LVBAO_FW01</strain>
        <tissue evidence="9">Leaves</tissue>
    </source>
</reference>
<dbReference type="SUPFAM" id="SSF56112">
    <property type="entry name" value="Protein kinase-like (PK-like)"/>
    <property type="match status" value="1"/>
</dbReference>
<evidence type="ECO:0000313" key="9">
    <source>
        <dbReference type="EMBL" id="KAK7329838.1"/>
    </source>
</evidence>
<comment type="caution">
    <text evidence="9">The sequence shown here is derived from an EMBL/GenBank/DDBJ whole genome shotgun (WGS) entry which is preliminary data.</text>
</comment>
<dbReference type="Gene3D" id="3.30.200.20">
    <property type="entry name" value="Phosphorylase Kinase, domain 1"/>
    <property type="match status" value="1"/>
</dbReference>
<dbReference type="CDD" id="cd00293">
    <property type="entry name" value="USP-like"/>
    <property type="match status" value="1"/>
</dbReference>
<keyword evidence="3 6" id="KW-0547">Nucleotide-binding</keyword>
<dbReference type="GO" id="GO:0004672">
    <property type="term" value="F:protein kinase activity"/>
    <property type="evidence" value="ECO:0007669"/>
    <property type="project" value="InterPro"/>
</dbReference>
<dbReference type="InterPro" id="IPR046958">
    <property type="entry name" value="RBK1/2/STUNTED"/>
</dbReference>
<evidence type="ECO:0000256" key="3">
    <source>
        <dbReference type="ARBA" id="ARBA00022741"/>
    </source>
</evidence>
<dbReference type="SMART" id="SM00220">
    <property type="entry name" value="S_TKc"/>
    <property type="match status" value="1"/>
</dbReference>
<keyword evidence="10" id="KW-1185">Reference proteome</keyword>
<dbReference type="InterPro" id="IPR008271">
    <property type="entry name" value="Ser/Thr_kinase_AS"/>
</dbReference>
<keyword evidence="5 6" id="KW-0067">ATP-binding</keyword>
<sequence length="665" mass="74460">MRLAVGLTPLTEFNHALFLHYLFLTPECIHLWVTGTSRANNSISLQLCLNLLVNYHLEMVLPSPSKILIGLSLDPDDSKELLSWAIRVLANPNDTIVAVHVLVAGDKKKRVSDRRRQSQLRQAKAYVISVLAEFAQTCWSKQVNLEARVALNSTIGGGLLEEAKSISADFLLLRGSRNRTNKIGTCKGITKYCFEHAPEGCTMVSVGKRTKADQSANSNSIHFQDNKQPSSRWLKKDKKGGKTRSPVLEDFISGTEAQNRSPTTVLDGIEGQSNSTEDDTFSTRVSSTTYTPSSLDSKIKHRSKIRKSQFPFRFIVSFLASPFRGKSFGISKNEKRQPLLKCFSYEQISNATKGFHQDNLVGRGGYSEVYKGDLSDGRTIAVKRLAKDNKDPNKEKEFLMELGVIGHVCHPNTATLVGCCIENGLYLIFNYSQNGNLATALHGKAQDSLDWPIRYKIAIGVARGLHYLHKCCKHRIIHRDIKASNVLLGPDYEPQITDFGLAKWLPNKWTHHAVIPVEGTFGYLAPEYFMHGIVDEKTDVFAFGVLLLEIVTGRRPVDTSKQNLLLWAKPLMESGNIAELADPRLEGKYDAEQLYRVVLTASYCVRQTATWRPPMSEVLELLTNGQDSEVGKSWRIPKFTSDELDDYSMVFGYDVPSHISLEDFL</sequence>
<evidence type="ECO:0000256" key="1">
    <source>
        <dbReference type="ARBA" id="ARBA00022527"/>
    </source>
</evidence>
<evidence type="ECO:0000256" key="7">
    <source>
        <dbReference type="SAM" id="MobiDB-lite"/>
    </source>
</evidence>
<evidence type="ECO:0000256" key="2">
    <source>
        <dbReference type="ARBA" id="ARBA00022679"/>
    </source>
</evidence>
<dbReference type="EMBL" id="JAYMYQ010000005">
    <property type="protein sequence ID" value="KAK7329838.1"/>
    <property type="molecule type" value="Genomic_DNA"/>
</dbReference>
<dbReference type="PANTHER" id="PTHR47987">
    <property type="entry name" value="OS08G0249100 PROTEIN"/>
    <property type="match status" value="1"/>
</dbReference>
<evidence type="ECO:0000256" key="4">
    <source>
        <dbReference type="ARBA" id="ARBA00022777"/>
    </source>
</evidence>
<dbReference type="Pfam" id="PF00582">
    <property type="entry name" value="Usp"/>
    <property type="match status" value="1"/>
</dbReference>
<keyword evidence="2" id="KW-0808">Transferase</keyword>
<feature type="compositionally biased region" description="Polar residues" evidence="7">
    <location>
        <begin position="255"/>
        <end position="264"/>
    </location>
</feature>
<dbReference type="FunFam" id="3.30.200.20:FF:000325">
    <property type="entry name" value="Putative receptor-like serine/threonine-protein kinase"/>
    <property type="match status" value="1"/>
</dbReference>
<dbReference type="GO" id="GO:0005524">
    <property type="term" value="F:ATP binding"/>
    <property type="evidence" value="ECO:0007669"/>
    <property type="project" value="UniProtKB-UniRule"/>
</dbReference>
<evidence type="ECO:0000256" key="6">
    <source>
        <dbReference type="PROSITE-ProRule" id="PRU10141"/>
    </source>
</evidence>
<protein>
    <recommendedName>
        <fullName evidence="8">Protein kinase domain-containing protein</fullName>
    </recommendedName>
</protein>
<dbReference type="SUPFAM" id="SSF52402">
    <property type="entry name" value="Adenine nucleotide alpha hydrolases-like"/>
    <property type="match status" value="1"/>
</dbReference>
<evidence type="ECO:0000256" key="5">
    <source>
        <dbReference type="ARBA" id="ARBA00022840"/>
    </source>
</evidence>
<organism evidence="9 10">
    <name type="scientific">Canavalia gladiata</name>
    <name type="common">Sword bean</name>
    <name type="synonym">Dolichos gladiatus</name>
    <dbReference type="NCBI Taxonomy" id="3824"/>
    <lineage>
        <taxon>Eukaryota</taxon>
        <taxon>Viridiplantae</taxon>
        <taxon>Streptophyta</taxon>
        <taxon>Embryophyta</taxon>
        <taxon>Tracheophyta</taxon>
        <taxon>Spermatophyta</taxon>
        <taxon>Magnoliopsida</taxon>
        <taxon>eudicotyledons</taxon>
        <taxon>Gunneridae</taxon>
        <taxon>Pentapetalae</taxon>
        <taxon>rosids</taxon>
        <taxon>fabids</taxon>
        <taxon>Fabales</taxon>
        <taxon>Fabaceae</taxon>
        <taxon>Papilionoideae</taxon>
        <taxon>50 kb inversion clade</taxon>
        <taxon>NPAAA clade</taxon>
        <taxon>indigoferoid/millettioid clade</taxon>
        <taxon>Phaseoleae</taxon>
        <taxon>Canavalia</taxon>
    </lineage>
</organism>
<name>A0AAN9QFU4_CANGL</name>
<feature type="compositionally biased region" description="Polar residues" evidence="7">
    <location>
        <begin position="213"/>
        <end position="231"/>
    </location>
</feature>
<dbReference type="Pfam" id="PF07714">
    <property type="entry name" value="PK_Tyr_Ser-Thr"/>
    <property type="match status" value="1"/>
</dbReference>
<evidence type="ECO:0000259" key="8">
    <source>
        <dbReference type="PROSITE" id="PS50011"/>
    </source>
</evidence>
<dbReference type="InterPro" id="IPR001245">
    <property type="entry name" value="Ser-Thr/Tyr_kinase_cat_dom"/>
</dbReference>
<evidence type="ECO:0000313" key="10">
    <source>
        <dbReference type="Proteomes" id="UP001367508"/>
    </source>
</evidence>
<proteinExistence type="predicted"/>
<dbReference type="Gene3D" id="3.40.50.620">
    <property type="entry name" value="HUPs"/>
    <property type="match status" value="1"/>
</dbReference>
<dbReference type="PROSITE" id="PS00108">
    <property type="entry name" value="PROTEIN_KINASE_ST"/>
    <property type="match status" value="1"/>
</dbReference>
<dbReference type="AlphaFoldDB" id="A0AAN9QFU4"/>
<dbReference type="PROSITE" id="PS50011">
    <property type="entry name" value="PROTEIN_KINASE_DOM"/>
    <property type="match status" value="1"/>
</dbReference>
<keyword evidence="4" id="KW-0418">Kinase</keyword>